<dbReference type="AlphaFoldDB" id="A0A7N0U055"/>
<dbReference type="Proteomes" id="UP000594263">
    <property type="component" value="Unplaced"/>
</dbReference>
<evidence type="ECO:0000313" key="2">
    <source>
        <dbReference type="Proteomes" id="UP000594263"/>
    </source>
</evidence>
<organism evidence="1 2">
    <name type="scientific">Kalanchoe fedtschenkoi</name>
    <name type="common">Lavender scallops</name>
    <name type="synonym">South American air plant</name>
    <dbReference type="NCBI Taxonomy" id="63787"/>
    <lineage>
        <taxon>Eukaryota</taxon>
        <taxon>Viridiplantae</taxon>
        <taxon>Streptophyta</taxon>
        <taxon>Embryophyta</taxon>
        <taxon>Tracheophyta</taxon>
        <taxon>Spermatophyta</taxon>
        <taxon>Magnoliopsida</taxon>
        <taxon>eudicotyledons</taxon>
        <taxon>Gunneridae</taxon>
        <taxon>Pentapetalae</taxon>
        <taxon>Saxifragales</taxon>
        <taxon>Crassulaceae</taxon>
        <taxon>Kalanchoe</taxon>
    </lineage>
</organism>
<protein>
    <submittedName>
        <fullName evidence="1">Uncharacterized protein</fullName>
    </submittedName>
</protein>
<dbReference type="Gramene" id="Kaladp0049s0006.1.v1.1">
    <property type="protein sequence ID" value="Kaladp0049s0006.1.v1.1.CDS.1"/>
    <property type="gene ID" value="Kaladp0049s0006.v1.1"/>
</dbReference>
<proteinExistence type="predicted"/>
<sequence>MPNRRTRPSPLAVFVLVVVVVPPISCPSIVPITSVVLLDHPLDLSCRGPARSRARLRAGR</sequence>
<accession>A0A7N0U055</accession>
<reference evidence="1" key="1">
    <citation type="submission" date="2021-01" db="UniProtKB">
        <authorList>
            <consortium name="EnsemblPlants"/>
        </authorList>
    </citation>
    <scope>IDENTIFICATION</scope>
</reference>
<name>A0A7N0U055_KALFE</name>
<keyword evidence="2" id="KW-1185">Reference proteome</keyword>
<evidence type="ECO:0000313" key="1">
    <source>
        <dbReference type="EnsemblPlants" id="Kaladp0049s0006.1.v1.1.CDS.1"/>
    </source>
</evidence>
<dbReference type="EnsemblPlants" id="Kaladp0049s0006.1.v1.1">
    <property type="protein sequence ID" value="Kaladp0049s0006.1.v1.1.CDS.1"/>
    <property type="gene ID" value="Kaladp0049s0006.v1.1"/>
</dbReference>